<dbReference type="InterPro" id="IPR036986">
    <property type="entry name" value="S4_RNA-bd_sf"/>
</dbReference>
<dbReference type="GO" id="GO:0019843">
    <property type="term" value="F:rRNA binding"/>
    <property type="evidence" value="ECO:0007669"/>
    <property type="project" value="UniProtKB-KW"/>
</dbReference>
<dbReference type="GO" id="GO:0006412">
    <property type="term" value="P:translation"/>
    <property type="evidence" value="ECO:0007669"/>
    <property type="project" value="InterPro"/>
</dbReference>
<evidence type="ECO:0000259" key="8">
    <source>
        <dbReference type="SMART" id="SM01390"/>
    </source>
</evidence>
<dbReference type="SMART" id="SM01390">
    <property type="entry name" value="Ribosomal_S4"/>
    <property type="match status" value="1"/>
</dbReference>
<dbReference type="EMBL" id="MW175522">
    <property type="protein sequence ID" value="QQK54973.1"/>
    <property type="molecule type" value="Genomic_DNA"/>
</dbReference>
<evidence type="ECO:0000259" key="7">
    <source>
        <dbReference type="SMART" id="SM00363"/>
    </source>
</evidence>
<dbReference type="AlphaFoldDB" id="A0A7T7BWC4"/>
<proteinExistence type="inferred from homology"/>
<evidence type="ECO:0000256" key="2">
    <source>
        <dbReference type="ARBA" id="ARBA00022730"/>
    </source>
</evidence>
<dbReference type="GO" id="GO:0042274">
    <property type="term" value="P:ribosomal small subunit biogenesis"/>
    <property type="evidence" value="ECO:0007669"/>
    <property type="project" value="TreeGrafter"/>
</dbReference>
<evidence type="ECO:0000313" key="9">
    <source>
        <dbReference type="EMBL" id="QQK55068.1"/>
    </source>
</evidence>
<dbReference type="CDD" id="cd00165">
    <property type="entry name" value="S4"/>
    <property type="match status" value="1"/>
</dbReference>
<dbReference type="Gene3D" id="1.10.1050.10">
    <property type="entry name" value="Ribosomal Protein S4 Delta 41, Chain A, domain 1"/>
    <property type="match status" value="1"/>
</dbReference>
<keyword evidence="4 9" id="KW-0689">Ribosomal protein</keyword>
<gene>
    <name evidence="9" type="primary">rps4</name>
</gene>
<feature type="domain" description="RNA-binding S4" evidence="7">
    <location>
        <begin position="100"/>
        <end position="164"/>
    </location>
</feature>
<evidence type="ECO:0000256" key="5">
    <source>
        <dbReference type="ARBA" id="ARBA00023274"/>
    </source>
</evidence>
<dbReference type="SUPFAM" id="SSF55174">
    <property type="entry name" value="Alpha-L RNA-binding motif"/>
    <property type="match status" value="1"/>
</dbReference>
<name>A0A7T7BWC4_9STRA</name>
<keyword evidence="9" id="KW-0934">Plastid</keyword>
<dbReference type="RefSeq" id="YP_010139402.1">
    <property type="nucleotide sequence ID" value="NC_056910.1"/>
</dbReference>
<dbReference type="PROSITE" id="PS50889">
    <property type="entry name" value="S4"/>
    <property type="match status" value="1"/>
</dbReference>
<keyword evidence="2" id="KW-0699">rRNA-binding</keyword>
<dbReference type="RefSeq" id="YP_010139307.1">
    <property type="nucleotide sequence ID" value="NC_056910.1"/>
</dbReference>
<dbReference type="PANTHER" id="PTHR11831">
    <property type="entry name" value="30S 40S RIBOSOMAL PROTEIN"/>
    <property type="match status" value="1"/>
</dbReference>
<organism evidence="9">
    <name type="scientific">Poterioochromonas malhamensis</name>
    <dbReference type="NCBI Taxonomy" id="88167"/>
    <lineage>
        <taxon>Eukaryota</taxon>
        <taxon>Sar</taxon>
        <taxon>Stramenopiles</taxon>
        <taxon>Ochrophyta</taxon>
        <taxon>Synurophyceae</taxon>
        <taxon>Ochromonadales</taxon>
        <taxon>Ochromonadaceae</taxon>
        <taxon>Poterioochromonas</taxon>
    </lineage>
</organism>
<dbReference type="GeneID" id="67133013"/>
<dbReference type="NCBIfam" id="NF003717">
    <property type="entry name" value="PRK05327.1"/>
    <property type="match status" value="1"/>
</dbReference>
<evidence type="ECO:0000256" key="6">
    <source>
        <dbReference type="PROSITE-ProRule" id="PRU00182"/>
    </source>
</evidence>
<dbReference type="GO" id="GO:0015935">
    <property type="term" value="C:small ribosomal subunit"/>
    <property type="evidence" value="ECO:0007669"/>
    <property type="project" value="InterPro"/>
</dbReference>
<sequence>MGRYTGPKLKIIRRLGVLPGFTRKEMKNRLLSPGQHGKRKLSLVKQKRFSLSDDYKYRLIEKQKVRYNYGIRHNQLTRYYQLSKTFKGITGYILLNFLESRLDCLLYRIGFAKTIPSARQYINHCHVLVNKKKVTIPSFFCEKKDTISLKKNSRIRKLVKQTYTFFSEKRSGIKKRMKKVNYTKMRPGVLLPDYLKVNKKLLVAKIIGKIKRKDISLKINEQKIVEYYSR</sequence>
<dbReference type="Pfam" id="PF00163">
    <property type="entry name" value="Ribosomal_S4"/>
    <property type="match status" value="1"/>
</dbReference>
<dbReference type="Pfam" id="PF01479">
    <property type="entry name" value="S4"/>
    <property type="match status" value="1"/>
</dbReference>
<protein>
    <submittedName>
        <fullName evidence="9">Ribosomal protein S4</fullName>
    </submittedName>
</protein>
<dbReference type="InterPro" id="IPR022801">
    <property type="entry name" value="Ribosomal_uS4"/>
</dbReference>
<dbReference type="InterPro" id="IPR001912">
    <property type="entry name" value="Ribosomal_uS4_N"/>
</dbReference>
<evidence type="ECO:0000256" key="4">
    <source>
        <dbReference type="ARBA" id="ARBA00022980"/>
    </source>
</evidence>
<accession>A0A7T7BWC4</accession>
<dbReference type="HAMAP" id="MF_01306_B">
    <property type="entry name" value="Ribosomal_uS4_B"/>
    <property type="match status" value="1"/>
</dbReference>
<geneLocation type="plastid" evidence="9"/>
<dbReference type="SMART" id="SM00363">
    <property type="entry name" value="S4"/>
    <property type="match status" value="1"/>
</dbReference>
<feature type="domain" description="Small ribosomal subunit protein uS4 N-terminal" evidence="8">
    <location>
        <begin position="3"/>
        <end position="99"/>
    </location>
</feature>
<dbReference type="InterPro" id="IPR002942">
    <property type="entry name" value="S4_RNA-bd"/>
</dbReference>
<keyword evidence="3 6" id="KW-0694">RNA-binding</keyword>
<dbReference type="FunFam" id="3.10.290.10:FF:000001">
    <property type="entry name" value="30S ribosomal protein S4"/>
    <property type="match status" value="1"/>
</dbReference>
<dbReference type="PANTHER" id="PTHR11831:SF4">
    <property type="entry name" value="SMALL RIBOSOMAL SUBUNIT PROTEIN US4M"/>
    <property type="match status" value="1"/>
</dbReference>
<evidence type="ECO:0000256" key="1">
    <source>
        <dbReference type="ARBA" id="ARBA00007465"/>
    </source>
</evidence>
<dbReference type="GO" id="GO:0003735">
    <property type="term" value="F:structural constituent of ribosome"/>
    <property type="evidence" value="ECO:0007669"/>
    <property type="project" value="InterPro"/>
</dbReference>
<dbReference type="GeneID" id="67132869"/>
<keyword evidence="5" id="KW-0687">Ribonucleoprotein</keyword>
<dbReference type="EMBL" id="MW175522">
    <property type="protein sequence ID" value="QQK55068.1"/>
    <property type="molecule type" value="Genomic_DNA"/>
</dbReference>
<dbReference type="InterPro" id="IPR005709">
    <property type="entry name" value="Ribosomal_uS4_bac-type"/>
</dbReference>
<comment type="similarity">
    <text evidence="1">Belongs to the universal ribosomal protein uS4 family.</text>
</comment>
<dbReference type="Gene3D" id="3.10.290.10">
    <property type="entry name" value="RNA-binding S4 domain"/>
    <property type="match status" value="1"/>
</dbReference>
<evidence type="ECO:0000256" key="3">
    <source>
        <dbReference type="ARBA" id="ARBA00022884"/>
    </source>
</evidence>
<reference evidence="9" key="1">
    <citation type="submission" date="2020-10" db="EMBL/GenBank/DDBJ databases">
        <title>Complete chloroplast genome of the Synurophyceae Poterioochromonas malhamensis (Pringsheim) R.A.Andersen 2017 from Van Lake in Eastern Anatolia.</title>
        <authorList>
            <person name="Gastineau R."/>
            <person name="Yilmaz E."/>
            <person name="Solak C.N."/>
            <person name="Lemieux C."/>
            <person name="Turmel M."/>
            <person name="Witkowski A."/>
        </authorList>
    </citation>
    <scope>NUCLEOTIDE SEQUENCE</scope>
    <source>
        <strain evidence="9">SZCZR2049</strain>
    </source>
</reference>